<organism evidence="3 4">
    <name type="scientific">Gleimia hominis</name>
    <dbReference type="NCBI Taxonomy" id="595468"/>
    <lineage>
        <taxon>Bacteria</taxon>
        <taxon>Bacillati</taxon>
        <taxon>Actinomycetota</taxon>
        <taxon>Actinomycetes</taxon>
        <taxon>Actinomycetales</taxon>
        <taxon>Actinomycetaceae</taxon>
        <taxon>Gleimia</taxon>
    </lineage>
</organism>
<feature type="compositionally biased region" description="Basic and acidic residues" evidence="1">
    <location>
        <begin position="516"/>
        <end position="530"/>
    </location>
</feature>
<reference evidence="3 4" key="1">
    <citation type="submission" date="2023-06" db="EMBL/GenBank/DDBJ databases">
        <title>Draft genome sequence of Gleimia hominis type strain CCUG 57540T.</title>
        <authorList>
            <person name="Salva-Serra F."/>
            <person name="Cardew S."/>
            <person name="Jensie Markopoulos S."/>
            <person name="Ohlen M."/>
            <person name="Inganas E."/>
            <person name="Svensson-Stadler L."/>
            <person name="Moore E.R.B."/>
        </authorList>
    </citation>
    <scope>NUCLEOTIDE SEQUENCE [LARGE SCALE GENOMIC DNA]</scope>
    <source>
        <strain evidence="3 4">CCUG 57540</strain>
    </source>
</reference>
<feature type="region of interest" description="Disordered" evidence="1">
    <location>
        <begin position="1"/>
        <end position="23"/>
    </location>
</feature>
<feature type="domain" description="Helicase ATP-binding" evidence="2">
    <location>
        <begin position="50"/>
        <end position="209"/>
    </location>
</feature>
<dbReference type="RefSeq" id="WP_313273904.1">
    <property type="nucleotide sequence ID" value="NZ_JASXSX010000002.1"/>
</dbReference>
<keyword evidence="3" id="KW-0347">Helicase</keyword>
<keyword evidence="3" id="KW-0547">Nucleotide-binding</keyword>
<feature type="region of interest" description="Disordered" evidence="1">
    <location>
        <begin position="516"/>
        <end position="542"/>
    </location>
</feature>
<dbReference type="Gene3D" id="3.40.50.300">
    <property type="entry name" value="P-loop containing nucleotide triphosphate hydrolases"/>
    <property type="match status" value="2"/>
</dbReference>
<evidence type="ECO:0000313" key="4">
    <source>
        <dbReference type="Proteomes" id="UP001247542"/>
    </source>
</evidence>
<comment type="caution">
    <text evidence="3">The sequence shown here is derived from an EMBL/GenBank/DDBJ whole genome shotgun (WGS) entry which is preliminary data.</text>
</comment>
<sequence length="601" mass="65954">MNEGENKPHSSYPQQASSAAAEQLPPAFPARAAWGTAGNLRAWQAQALAQYLESGATDFLAVATPGAGKTTFALRVAVELMGRGVVRKVTVVCPTEHLKSQWADAAARVGIHIDPAFTNSQGRAGAHFDGVAVTYAQVAANPPLHELRTRQFPTLVILDEVHHAGDALSWGDGIAKAFGPAVRRLSLTGTPFRSDTAAIPFVRYERDEQGVRRSKPDYEYGYTQALKDGVVRPVLFHSYSGQMQWRTRHGDEVSARLGQPLTKDMMKQAWRTALDPKGEWVASVLAAADQRLSQVRQSVPDAGGLVIASDQNAARAYARHLRMITGSPATVVISDDEGASDRIDAFANSTDRWMVAVRMVSEGVDVPRLSVGVYATNAATPLFFAQVVGRFVRARRRGETASVFIPSVMDLLELAEQMEVQRDHALDRPEKQEMFDDEVALQQAQKEERASEELLPGFEALGAQAEFDRVLFDGASFGETADVGSVEEQDYLGIPGLLEPDQVTQLLRAHQAEQARTKRREARSAQKRAENSGMSLHRQRAAKRKELSRLVSTWARRSGQAHAKIHNELRRRCGGPEVPQASVEQIDARINLLRSWFVGGK</sequence>
<accession>A0ABU3IBR7</accession>
<name>A0ABU3IBR7_9ACTO</name>
<dbReference type="GO" id="GO:0016787">
    <property type="term" value="F:hydrolase activity"/>
    <property type="evidence" value="ECO:0007669"/>
    <property type="project" value="UniProtKB-KW"/>
</dbReference>
<dbReference type="SUPFAM" id="SSF52540">
    <property type="entry name" value="P-loop containing nucleoside triphosphate hydrolases"/>
    <property type="match status" value="2"/>
</dbReference>
<keyword evidence="4" id="KW-1185">Reference proteome</keyword>
<evidence type="ECO:0000259" key="2">
    <source>
        <dbReference type="PROSITE" id="PS51192"/>
    </source>
</evidence>
<dbReference type="InterPro" id="IPR050742">
    <property type="entry name" value="Helicase_Restrict-Modif_Enz"/>
</dbReference>
<dbReference type="EC" id="3.6.4.-" evidence="3"/>
<keyword evidence="3" id="KW-0378">Hydrolase</keyword>
<dbReference type="InterPro" id="IPR027417">
    <property type="entry name" value="P-loop_NTPase"/>
</dbReference>
<keyword evidence="3" id="KW-0067">ATP-binding</keyword>
<evidence type="ECO:0000313" key="3">
    <source>
        <dbReference type="EMBL" id="MDT3767820.1"/>
    </source>
</evidence>
<feature type="compositionally biased region" description="Low complexity" evidence="1">
    <location>
        <begin position="9"/>
        <end position="23"/>
    </location>
</feature>
<gene>
    <name evidence="3" type="ORF">QS713_07075</name>
</gene>
<dbReference type="Pfam" id="PF04851">
    <property type="entry name" value="ResIII"/>
    <property type="match status" value="1"/>
</dbReference>
<dbReference type="SMART" id="SM00487">
    <property type="entry name" value="DEXDc"/>
    <property type="match status" value="1"/>
</dbReference>
<dbReference type="GO" id="GO:0004386">
    <property type="term" value="F:helicase activity"/>
    <property type="evidence" value="ECO:0007669"/>
    <property type="project" value="UniProtKB-KW"/>
</dbReference>
<dbReference type="Proteomes" id="UP001247542">
    <property type="component" value="Unassembled WGS sequence"/>
</dbReference>
<dbReference type="PANTHER" id="PTHR47396">
    <property type="entry name" value="TYPE I RESTRICTION ENZYME ECOKI R PROTEIN"/>
    <property type="match status" value="1"/>
</dbReference>
<proteinExistence type="predicted"/>
<protein>
    <submittedName>
        <fullName evidence="3">DEAD/DEAH box helicase</fullName>
        <ecNumber evidence="3">3.6.4.-</ecNumber>
    </submittedName>
</protein>
<dbReference type="PROSITE" id="PS51192">
    <property type="entry name" value="HELICASE_ATP_BIND_1"/>
    <property type="match status" value="1"/>
</dbReference>
<evidence type="ECO:0000256" key="1">
    <source>
        <dbReference type="SAM" id="MobiDB-lite"/>
    </source>
</evidence>
<dbReference type="InterPro" id="IPR014001">
    <property type="entry name" value="Helicase_ATP-bd"/>
</dbReference>
<dbReference type="EMBL" id="JASXSX010000002">
    <property type="protein sequence ID" value="MDT3767820.1"/>
    <property type="molecule type" value="Genomic_DNA"/>
</dbReference>
<dbReference type="PANTHER" id="PTHR47396:SF2">
    <property type="entry name" value="HELICASE ATP-BINDING DOMAIN-CONTAINING PROTEIN"/>
    <property type="match status" value="1"/>
</dbReference>
<dbReference type="InterPro" id="IPR006935">
    <property type="entry name" value="Helicase/UvrB_N"/>
</dbReference>